<proteinExistence type="predicted"/>
<keyword evidence="2" id="KW-1133">Transmembrane helix</keyword>
<dbReference type="RefSeq" id="WP_209339319.1">
    <property type="nucleotide sequence ID" value="NZ_JAGIQL010000023.1"/>
</dbReference>
<reference evidence="3" key="1">
    <citation type="submission" date="2021-03" db="EMBL/GenBank/DDBJ databases">
        <title>Whole genome sequence of Streptomyces bomunensis MMS17-BM035.</title>
        <authorList>
            <person name="Lee J.H."/>
        </authorList>
    </citation>
    <scope>NUCLEOTIDE SEQUENCE</scope>
    <source>
        <strain evidence="3">MMS17-BM035</strain>
    </source>
</reference>
<keyword evidence="2" id="KW-0812">Transmembrane</keyword>
<evidence type="ECO:0000256" key="1">
    <source>
        <dbReference type="SAM" id="MobiDB-lite"/>
    </source>
</evidence>
<feature type="compositionally biased region" description="Basic and acidic residues" evidence="1">
    <location>
        <begin position="1"/>
        <end position="24"/>
    </location>
</feature>
<evidence type="ECO:0000256" key="2">
    <source>
        <dbReference type="SAM" id="Phobius"/>
    </source>
</evidence>
<dbReference type="AlphaFoldDB" id="A0A940RWX1"/>
<name>A0A940RWX1_9ACTN</name>
<accession>A0A940RWX1</accession>
<feature type="transmembrane region" description="Helical" evidence="2">
    <location>
        <begin position="37"/>
        <end position="57"/>
    </location>
</feature>
<organism evidence="3 4">
    <name type="scientific">Streptomyces montanisoli</name>
    <dbReference type="NCBI Taxonomy" id="2798581"/>
    <lineage>
        <taxon>Bacteria</taxon>
        <taxon>Bacillati</taxon>
        <taxon>Actinomycetota</taxon>
        <taxon>Actinomycetes</taxon>
        <taxon>Kitasatosporales</taxon>
        <taxon>Streptomycetaceae</taxon>
        <taxon>Streptomyces</taxon>
    </lineage>
</organism>
<sequence length="58" mass="6378">MPKDDKFYDRDRPDDASLPEDRPRGGRARPAKGGKSWGVIGVLVVIFILVLVGIALFP</sequence>
<feature type="region of interest" description="Disordered" evidence="1">
    <location>
        <begin position="1"/>
        <end position="34"/>
    </location>
</feature>
<evidence type="ECO:0000313" key="4">
    <source>
        <dbReference type="Proteomes" id="UP000670475"/>
    </source>
</evidence>
<keyword evidence="4" id="KW-1185">Reference proteome</keyword>
<evidence type="ECO:0000313" key="3">
    <source>
        <dbReference type="EMBL" id="MBP0457553.1"/>
    </source>
</evidence>
<dbReference type="Proteomes" id="UP000670475">
    <property type="component" value="Unassembled WGS sequence"/>
</dbReference>
<protein>
    <submittedName>
        <fullName evidence="3">Uncharacterized protein</fullName>
    </submittedName>
</protein>
<gene>
    <name evidence="3" type="ORF">JFN87_08580</name>
</gene>
<keyword evidence="2" id="KW-0472">Membrane</keyword>
<comment type="caution">
    <text evidence="3">The sequence shown here is derived from an EMBL/GenBank/DDBJ whole genome shotgun (WGS) entry which is preliminary data.</text>
</comment>
<dbReference type="EMBL" id="JAGIQL010000023">
    <property type="protein sequence ID" value="MBP0457553.1"/>
    <property type="molecule type" value="Genomic_DNA"/>
</dbReference>